<evidence type="ECO:0000259" key="1">
    <source>
        <dbReference type="PROSITE" id="PS51831"/>
    </source>
</evidence>
<feature type="domain" description="HD" evidence="1">
    <location>
        <begin position="26"/>
        <end position="125"/>
    </location>
</feature>
<dbReference type="EMBL" id="SOML01000001">
    <property type="protein sequence ID" value="TFD99045.1"/>
    <property type="molecule type" value="Genomic_DNA"/>
</dbReference>
<name>A0A4Y8L8T6_9BACT</name>
<comment type="caution">
    <text evidence="2">The sequence shown here is derived from an EMBL/GenBank/DDBJ whole genome shotgun (WGS) entry which is preliminary data.</text>
</comment>
<protein>
    <submittedName>
        <fullName evidence="2">HD domain-containing protein</fullName>
    </submittedName>
</protein>
<dbReference type="PANTHER" id="PTHR33594">
    <property type="entry name" value="SUPERFAMILY HYDROLASE, PUTATIVE (AFU_ORTHOLOGUE AFUA_1G03035)-RELATED"/>
    <property type="match status" value="1"/>
</dbReference>
<dbReference type="InterPro" id="IPR006674">
    <property type="entry name" value="HD_domain"/>
</dbReference>
<dbReference type="SMART" id="SM00471">
    <property type="entry name" value="HDc"/>
    <property type="match status" value="1"/>
</dbReference>
<gene>
    <name evidence="2" type="ORF">E2605_02880</name>
</gene>
<dbReference type="PROSITE" id="PS51831">
    <property type="entry name" value="HD"/>
    <property type="match status" value="1"/>
</dbReference>
<sequence length="199" mass="22750">MENKDILIKTQEYIKETFLREGTGHDYYHIERVVINSRKILQTEKADGFLVELAAWLHDLGDHKLHNGVDKSEELINAFLNSLVVAQPIIDRVIEIVSQVSFSKGNRPSSIEAEIVQDADRLDAIGAIGIARCFAYGGSKHRILYSPDEKEKESSSIQHFYDKLLKIKGLINTESAKLIAARRHSFMEEYLAEFYREVQ</sequence>
<keyword evidence="3" id="KW-1185">Reference proteome</keyword>
<evidence type="ECO:0000313" key="3">
    <source>
        <dbReference type="Proteomes" id="UP000297861"/>
    </source>
</evidence>
<dbReference type="Pfam" id="PF01966">
    <property type="entry name" value="HD"/>
    <property type="match status" value="1"/>
</dbReference>
<dbReference type="OrthoDB" id="9797344at2"/>
<dbReference type="Proteomes" id="UP000297861">
    <property type="component" value="Unassembled WGS sequence"/>
</dbReference>
<dbReference type="RefSeq" id="WP_134435428.1">
    <property type="nucleotide sequence ID" value="NZ_SOML01000001.1"/>
</dbReference>
<dbReference type="STRING" id="1121485.GCA_000426485_00253"/>
<dbReference type="AlphaFoldDB" id="A0A4Y8L8T6"/>
<dbReference type="Gene3D" id="1.10.3210.50">
    <property type="match status" value="1"/>
</dbReference>
<dbReference type="InterPro" id="IPR003607">
    <property type="entry name" value="HD/PDEase_dom"/>
</dbReference>
<dbReference type="PANTHER" id="PTHR33594:SF1">
    <property type="entry name" value="HD_PDEASE DOMAIN-CONTAINING PROTEIN"/>
    <property type="match status" value="1"/>
</dbReference>
<reference evidence="2 3" key="1">
    <citation type="submission" date="2019-03" db="EMBL/GenBank/DDBJ databases">
        <title>San Antonio Military Medical Center submission to MRSN (WRAIR), pending publication.</title>
        <authorList>
            <person name="Blyth D.M."/>
            <person name="Mccarthy S.L."/>
            <person name="Schall S.E."/>
            <person name="Stam J.A."/>
            <person name="Ong A.C."/>
            <person name="Mcgann P.T."/>
        </authorList>
    </citation>
    <scope>NUCLEOTIDE SEQUENCE [LARGE SCALE GENOMIC DNA]</scope>
    <source>
        <strain evidence="2 3">MRSN571793</strain>
    </source>
</reference>
<accession>A0A4Y8L8T6</accession>
<organism evidence="2 3">
    <name type="scientific">Dysgonomonas capnocytophagoides</name>
    <dbReference type="NCBI Taxonomy" id="45254"/>
    <lineage>
        <taxon>Bacteria</taxon>
        <taxon>Pseudomonadati</taxon>
        <taxon>Bacteroidota</taxon>
        <taxon>Bacteroidia</taxon>
        <taxon>Bacteroidales</taxon>
        <taxon>Dysgonomonadaceae</taxon>
        <taxon>Dysgonomonas</taxon>
    </lineage>
</organism>
<evidence type="ECO:0000313" key="2">
    <source>
        <dbReference type="EMBL" id="TFD99045.1"/>
    </source>
</evidence>
<dbReference type="SUPFAM" id="SSF109604">
    <property type="entry name" value="HD-domain/PDEase-like"/>
    <property type="match status" value="1"/>
</dbReference>
<dbReference type="CDD" id="cd00077">
    <property type="entry name" value="HDc"/>
    <property type="match status" value="1"/>
</dbReference>
<proteinExistence type="predicted"/>